<feature type="domain" description="RDRP core" evidence="2">
    <location>
        <begin position="6"/>
        <end position="222"/>
    </location>
</feature>
<dbReference type="EMBL" id="ML996696">
    <property type="protein sequence ID" value="KAF2399938.1"/>
    <property type="molecule type" value="Genomic_DNA"/>
</dbReference>
<dbReference type="AlphaFoldDB" id="A0A6G1HV56"/>
<protein>
    <recommendedName>
        <fullName evidence="1">RNA-dependent RNA polymerase</fullName>
        <ecNumber evidence="1">2.7.7.48</ecNumber>
    </recommendedName>
</protein>
<evidence type="ECO:0000313" key="4">
    <source>
        <dbReference type="Proteomes" id="UP000799640"/>
    </source>
</evidence>
<dbReference type="GO" id="GO:0031380">
    <property type="term" value="C:nuclear RNA-directed RNA polymerase complex"/>
    <property type="evidence" value="ECO:0007669"/>
    <property type="project" value="TreeGrafter"/>
</dbReference>
<dbReference type="PANTHER" id="PTHR23079:SF17">
    <property type="entry name" value="RNA-DEPENDENT RNA POLYMERASE"/>
    <property type="match status" value="1"/>
</dbReference>
<proteinExistence type="inferred from homology"/>
<organism evidence="3 4">
    <name type="scientific">Trichodelitschia bisporula</name>
    <dbReference type="NCBI Taxonomy" id="703511"/>
    <lineage>
        <taxon>Eukaryota</taxon>
        <taxon>Fungi</taxon>
        <taxon>Dikarya</taxon>
        <taxon>Ascomycota</taxon>
        <taxon>Pezizomycotina</taxon>
        <taxon>Dothideomycetes</taxon>
        <taxon>Dothideomycetes incertae sedis</taxon>
        <taxon>Phaeotrichales</taxon>
        <taxon>Phaeotrichaceae</taxon>
        <taxon>Trichodelitschia</taxon>
    </lineage>
</organism>
<keyword evidence="1" id="KW-0548">Nucleotidyltransferase</keyword>
<name>A0A6G1HV56_9PEZI</name>
<dbReference type="GO" id="GO:0030422">
    <property type="term" value="P:siRNA processing"/>
    <property type="evidence" value="ECO:0007669"/>
    <property type="project" value="TreeGrafter"/>
</dbReference>
<evidence type="ECO:0000259" key="2">
    <source>
        <dbReference type="Pfam" id="PF05183"/>
    </source>
</evidence>
<dbReference type="EC" id="2.7.7.48" evidence="1"/>
<dbReference type="InterPro" id="IPR007855">
    <property type="entry name" value="RDRP"/>
</dbReference>
<dbReference type="OrthoDB" id="6513042at2759"/>
<dbReference type="Proteomes" id="UP000799640">
    <property type="component" value="Unassembled WGS sequence"/>
</dbReference>
<dbReference type="Pfam" id="PF05183">
    <property type="entry name" value="RdRP"/>
    <property type="match status" value="1"/>
</dbReference>
<keyword evidence="1" id="KW-0808">Transferase</keyword>
<dbReference type="PANTHER" id="PTHR23079">
    <property type="entry name" value="RNA-DEPENDENT RNA POLYMERASE"/>
    <property type="match status" value="1"/>
</dbReference>
<keyword evidence="1" id="KW-0694">RNA-binding</keyword>
<dbReference type="GO" id="GO:0003968">
    <property type="term" value="F:RNA-directed RNA polymerase activity"/>
    <property type="evidence" value="ECO:0007669"/>
    <property type="project" value="UniProtKB-KW"/>
</dbReference>
<comment type="similarity">
    <text evidence="1">Belongs to the RdRP family.</text>
</comment>
<dbReference type="InterPro" id="IPR057596">
    <property type="entry name" value="RDRP_core"/>
</dbReference>
<evidence type="ECO:0000256" key="1">
    <source>
        <dbReference type="RuleBase" id="RU363098"/>
    </source>
</evidence>
<reference evidence="3" key="1">
    <citation type="journal article" date="2020" name="Stud. Mycol.">
        <title>101 Dothideomycetes genomes: a test case for predicting lifestyles and emergence of pathogens.</title>
        <authorList>
            <person name="Haridas S."/>
            <person name="Albert R."/>
            <person name="Binder M."/>
            <person name="Bloem J."/>
            <person name="Labutti K."/>
            <person name="Salamov A."/>
            <person name="Andreopoulos B."/>
            <person name="Baker S."/>
            <person name="Barry K."/>
            <person name="Bills G."/>
            <person name="Bluhm B."/>
            <person name="Cannon C."/>
            <person name="Castanera R."/>
            <person name="Culley D."/>
            <person name="Daum C."/>
            <person name="Ezra D."/>
            <person name="Gonzalez J."/>
            <person name="Henrissat B."/>
            <person name="Kuo A."/>
            <person name="Liang C."/>
            <person name="Lipzen A."/>
            <person name="Lutzoni F."/>
            <person name="Magnuson J."/>
            <person name="Mondo S."/>
            <person name="Nolan M."/>
            <person name="Ohm R."/>
            <person name="Pangilinan J."/>
            <person name="Park H.-J."/>
            <person name="Ramirez L."/>
            <person name="Alfaro M."/>
            <person name="Sun H."/>
            <person name="Tritt A."/>
            <person name="Yoshinaga Y."/>
            <person name="Zwiers L.-H."/>
            <person name="Turgeon B."/>
            <person name="Goodwin S."/>
            <person name="Spatafora J."/>
            <person name="Crous P."/>
            <person name="Grigoriev I."/>
        </authorList>
    </citation>
    <scope>NUCLEOTIDE SEQUENCE</scope>
    <source>
        <strain evidence="3">CBS 262.69</strain>
    </source>
</reference>
<gene>
    <name evidence="3" type="ORF">EJ06DRAFT_40394</name>
</gene>
<sequence length="224" mass="24625">MADFRTTSGELVTPKRVIRRLGDFASIRCPAKCAAQIGQAFTDTRSCVVEFEEMIRAKDVERDGRVFSDGCGTISPSLVKKTVAKYPHLKPGQVVIFQTRYKGAKGVVSLDPALEGDVLTIRDSMWKFESDATELEVCGMADKPLPLFLNQQTIKLLEDLGVPHPNFMEVQVEEISVLQKSVSSPVHAALFFEKEIGDQAGFSGLIRRLSGMGLDVSQDRFLGG</sequence>
<keyword evidence="4" id="KW-1185">Reference proteome</keyword>
<dbReference type="GO" id="GO:0003723">
    <property type="term" value="F:RNA binding"/>
    <property type="evidence" value="ECO:0007669"/>
    <property type="project" value="UniProtKB-KW"/>
</dbReference>
<keyword evidence="1" id="KW-0696">RNA-directed RNA polymerase</keyword>
<evidence type="ECO:0000313" key="3">
    <source>
        <dbReference type="EMBL" id="KAF2399938.1"/>
    </source>
</evidence>
<accession>A0A6G1HV56</accession>
<comment type="catalytic activity">
    <reaction evidence="1">
        <text>RNA(n) + a ribonucleoside 5'-triphosphate = RNA(n+1) + diphosphate</text>
        <dbReference type="Rhea" id="RHEA:21248"/>
        <dbReference type="Rhea" id="RHEA-COMP:14527"/>
        <dbReference type="Rhea" id="RHEA-COMP:17342"/>
        <dbReference type="ChEBI" id="CHEBI:33019"/>
        <dbReference type="ChEBI" id="CHEBI:61557"/>
        <dbReference type="ChEBI" id="CHEBI:140395"/>
        <dbReference type="EC" id="2.7.7.48"/>
    </reaction>
</comment>